<sequence length="152" mass="17023">MSLKNWLKKIWKAIQSLFNSIPADLKSAINIGVTITENIKKFIDSPVADILTVIIPGDIDDKIKAILRAKVPQILLQLKLANECADSSNPEQITACAIKNLQALTGNLKSAYLHNLSVLIAQFAADGKLTWEDGAYIMEWYYQHHFKTNRQS</sequence>
<organism evidence="1 2">
    <name type="scientific">Mucilaginibacter terrae</name>
    <dbReference type="NCBI Taxonomy" id="1955052"/>
    <lineage>
        <taxon>Bacteria</taxon>
        <taxon>Pseudomonadati</taxon>
        <taxon>Bacteroidota</taxon>
        <taxon>Sphingobacteriia</taxon>
        <taxon>Sphingobacteriales</taxon>
        <taxon>Sphingobacteriaceae</taxon>
        <taxon>Mucilaginibacter</taxon>
    </lineage>
</organism>
<evidence type="ECO:0000313" key="1">
    <source>
        <dbReference type="EMBL" id="MDT3405091.1"/>
    </source>
</evidence>
<dbReference type="EMBL" id="JAVLVU010000001">
    <property type="protein sequence ID" value="MDT3405091.1"/>
    <property type="molecule type" value="Genomic_DNA"/>
</dbReference>
<gene>
    <name evidence="1" type="ORF">QE417_004163</name>
</gene>
<dbReference type="RefSeq" id="WP_311953195.1">
    <property type="nucleotide sequence ID" value="NZ_JAVLVU010000001.1"/>
</dbReference>
<reference evidence="2" key="1">
    <citation type="submission" date="2023-07" db="EMBL/GenBank/DDBJ databases">
        <title>Functional and genomic diversity of the sorghum phyllosphere microbiome.</title>
        <authorList>
            <person name="Shade A."/>
        </authorList>
    </citation>
    <scope>NUCLEOTIDE SEQUENCE [LARGE SCALE GENOMIC DNA]</scope>
    <source>
        <strain evidence="2">SORGH_AS_0422</strain>
    </source>
</reference>
<evidence type="ECO:0000313" key="2">
    <source>
        <dbReference type="Proteomes" id="UP001258315"/>
    </source>
</evidence>
<dbReference type="Proteomes" id="UP001258315">
    <property type="component" value="Unassembled WGS sequence"/>
</dbReference>
<keyword evidence="2" id="KW-1185">Reference proteome</keyword>
<protein>
    <submittedName>
        <fullName evidence="1">Uncharacterized protein</fullName>
    </submittedName>
</protein>
<proteinExistence type="predicted"/>
<accession>A0ABU3GZ97</accession>
<name>A0ABU3GZ97_9SPHI</name>
<comment type="caution">
    <text evidence="1">The sequence shown here is derived from an EMBL/GenBank/DDBJ whole genome shotgun (WGS) entry which is preliminary data.</text>
</comment>